<sequence>MKSVAIDERFQAEVQQVVCAIPPGWVLTYGHIARLIGHPQHARQVGLVLKKIGEAQAPCHRVVNSSGRLAPMWDEQGALLRCEGVTFKANGCVDLQQSLWRPDDVLNE</sequence>
<dbReference type="PANTHER" id="PTHR42942:SF1">
    <property type="entry name" value="ALKYLTRANSFERASE-LIKE PROTEIN 1"/>
    <property type="match status" value="1"/>
</dbReference>
<evidence type="ECO:0000256" key="1">
    <source>
        <dbReference type="ARBA" id="ARBA00022763"/>
    </source>
</evidence>
<dbReference type="CDD" id="cd06445">
    <property type="entry name" value="ATase"/>
    <property type="match status" value="1"/>
</dbReference>
<dbReference type="InterPro" id="IPR014048">
    <property type="entry name" value="MethylDNA_cys_MeTrfase_DNA-bd"/>
</dbReference>
<evidence type="ECO:0000313" key="4">
    <source>
        <dbReference type="Proteomes" id="UP000190065"/>
    </source>
</evidence>
<dbReference type="GO" id="GO:0003824">
    <property type="term" value="F:catalytic activity"/>
    <property type="evidence" value="ECO:0007669"/>
    <property type="project" value="InterPro"/>
</dbReference>
<dbReference type="EMBL" id="FUXK01000050">
    <property type="protein sequence ID" value="SKA22638.1"/>
    <property type="molecule type" value="Genomic_DNA"/>
</dbReference>
<evidence type="ECO:0000259" key="2">
    <source>
        <dbReference type="Pfam" id="PF01035"/>
    </source>
</evidence>
<dbReference type="eggNOG" id="COG3695">
    <property type="taxonomic scope" value="Bacteria"/>
</dbReference>
<dbReference type="RefSeq" id="WP_025071382.1">
    <property type="nucleotide sequence ID" value="NZ_FUXK01000050.1"/>
</dbReference>
<dbReference type="InterPro" id="IPR036388">
    <property type="entry name" value="WH-like_DNA-bd_sf"/>
</dbReference>
<evidence type="ECO:0000313" key="3">
    <source>
        <dbReference type="EMBL" id="SKA22638.1"/>
    </source>
</evidence>
<protein>
    <submittedName>
        <fullName evidence="3">O(6)-alkylguanine repair protein YbaZ</fullName>
    </submittedName>
</protein>
<name>A0A1T4S3V8_9BACT</name>
<organism evidence="3 4">
    <name type="scientific">Segatella oulorum</name>
    <dbReference type="NCBI Taxonomy" id="28136"/>
    <lineage>
        <taxon>Bacteria</taxon>
        <taxon>Pseudomonadati</taxon>
        <taxon>Bacteroidota</taxon>
        <taxon>Bacteroidia</taxon>
        <taxon>Bacteroidales</taxon>
        <taxon>Prevotellaceae</taxon>
        <taxon>Segatella</taxon>
    </lineage>
</organism>
<proteinExistence type="predicted"/>
<dbReference type="Proteomes" id="UP000190065">
    <property type="component" value="Unassembled WGS sequence"/>
</dbReference>
<dbReference type="STRING" id="28136.SAMN02745202_02549"/>
<gene>
    <name evidence="3" type="ORF">SAMN02745202_02549</name>
</gene>
<reference evidence="3 4" key="1">
    <citation type="submission" date="2017-02" db="EMBL/GenBank/DDBJ databases">
        <authorList>
            <person name="Peterson S.W."/>
        </authorList>
    </citation>
    <scope>NUCLEOTIDE SEQUENCE [LARGE SCALE GENOMIC DNA]</scope>
    <source>
        <strain evidence="3 4">ATCC 43324</strain>
    </source>
</reference>
<dbReference type="PANTHER" id="PTHR42942">
    <property type="entry name" value="6-O-METHYLGUANINE DNA METHYLTRANSFERASE"/>
    <property type="match status" value="1"/>
</dbReference>
<dbReference type="Pfam" id="PF01035">
    <property type="entry name" value="DNA_binding_1"/>
    <property type="match status" value="1"/>
</dbReference>
<dbReference type="AlphaFoldDB" id="A0A1T4S3V8"/>
<accession>A0A1T4S3V8</accession>
<dbReference type="InterPro" id="IPR052520">
    <property type="entry name" value="ATL_DNA_repair"/>
</dbReference>
<keyword evidence="1" id="KW-0227">DNA damage</keyword>
<dbReference type="InterPro" id="IPR036217">
    <property type="entry name" value="MethylDNA_cys_MeTrfase_DNAb"/>
</dbReference>
<dbReference type="SUPFAM" id="SSF46767">
    <property type="entry name" value="Methylated DNA-protein cysteine methyltransferase, C-terminal domain"/>
    <property type="match status" value="1"/>
</dbReference>
<dbReference type="GO" id="GO:0006281">
    <property type="term" value="P:DNA repair"/>
    <property type="evidence" value="ECO:0007669"/>
    <property type="project" value="InterPro"/>
</dbReference>
<dbReference type="Gene3D" id="1.10.10.10">
    <property type="entry name" value="Winged helix-like DNA-binding domain superfamily/Winged helix DNA-binding domain"/>
    <property type="match status" value="1"/>
</dbReference>
<feature type="domain" description="Methylated-DNA-[protein]-cysteine S-methyltransferase DNA binding" evidence="2">
    <location>
        <begin position="10"/>
        <end position="85"/>
    </location>
</feature>